<dbReference type="Proteomes" id="UP001431776">
    <property type="component" value="Unassembled WGS sequence"/>
</dbReference>
<reference evidence="1" key="1">
    <citation type="submission" date="2023-05" db="EMBL/GenBank/DDBJ databases">
        <title>Anaerotaeda fermentans gen. nov., sp. nov., a novel anaerobic planctomycete of the new family within the order Sedimentisphaerales isolated from Taman Peninsula, Russia.</title>
        <authorList>
            <person name="Khomyakova M.A."/>
            <person name="Merkel A.Y."/>
            <person name="Slobodkin A.I."/>
        </authorList>
    </citation>
    <scope>NUCLEOTIDE SEQUENCE</scope>
    <source>
        <strain evidence="1">M17dextr</strain>
    </source>
</reference>
<protein>
    <submittedName>
        <fullName evidence="1">Uncharacterized protein</fullName>
    </submittedName>
</protein>
<evidence type="ECO:0000313" key="1">
    <source>
        <dbReference type="EMBL" id="MDI6451505.1"/>
    </source>
</evidence>
<dbReference type="RefSeq" id="WP_349246914.1">
    <property type="nucleotide sequence ID" value="NZ_JASCXX010000038.1"/>
</dbReference>
<proteinExistence type="predicted"/>
<comment type="caution">
    <text evidence="1">The sequence shown here is derived from an EMBL/GenBank/DDBJ whole genome shotgun (WGS) entry which is preliminary data.</text>
</comment>
<gene>
    <name evidence="1" type="ORF">QJ522_20760</name>
</gene>
<accession>A0AAW6U3S7</accession>
<dbReference type="AlphaFoldDB" id="A0AAW6U3S7"/>
<name>A0AAW6U3S7_9BACT</name>
<organism evidence="1 2">
    <name type="scientific">Anaerobaca lacustris</name>
    <dbReference type="NCBI Taxonomy" id="3044600"/>
    <lineage>
        <taxon>Bacteria</taxon>
        <taxon>Pseudomonadati</taxon>
        <taxon>Planctomycetota</taxon>
        <taxon>Phycisphaerae</taxon>
        <taxon>Sedimentisphaerales</taxon>
        <taxon>Anaerobacaceae</taxon>
        <taxon>Anaerobaca</taxon>
    </lineage>
</organism>
<evidence type="ECO:0000313" key="2">
    <source>
        <dbReference type="Proteomes" id="UP001431776"/>
    </source>
</evidence>
<dbReference type="EMBL" id="JASCXX010000038">
    <property type="protein sequence ID" value="MDI6451505.1"/>
    <property type="molecule type" value="Genomic_DNA"/>
</dbReference>
<sequence length="76" mass="8622">MPTTQYKATEIEVGFHPDGYRIDKTASPMNRYTRWEIDSGDRWTHPTPVCFDSLPVSGWLKSDGFDWDRADGGQGA</sequence>
<keyword evidence="2" id="KW-1185">Reference proteome</keyword>